<protein>
    <submittedName>
        <fullName evidence="1">Uncharacterized protein</fullName>
    </submittedName>
</protein>
<dbReference type="AlphaFoldDB" id="A0A916W666"/>
<dbReference type="Proteomes" id="UP000648801">
    <property type="component" value="Unassembled WGS sequence"/>
</dbReference>
<reference evidence="1" key="2">
    <citation type="submission" date="2020-09" db="EMBL/GenBank/DDBJ databases">
        <authorList>
            <person name="Sun Q."/>
            <person name="Zhou Y."/>
        </authorList>
    </citation>
    <scope>NUCLEOTIDE SEQUENCE</scope>
    <source>
        <strain evidence="1">CGMCC 1.15447</strain>
    </source>
</reference>
<comment type="caution">
    <text evidence="1">The sequence shown here is derived from an EMBL/GenBank/DDBJ whole genome shotgun (WGS) entry which is preliminary data.</text>
</comment>
<gene>
    <name evidence="1" type="ORF">GCM10011507_22130</name>
</gene>
<dbReference type="EMBL" id="BMJB01000001">
    <property type="protein sequence ID" value="GGA70162.1"/>
    <property type="molecule type" value="Genomic_DNA"/>
</dbReference>
<reference evidence="1" key="1">
    <citation type="journal article" date="2014" name="Int. J. Syst. Evol. Microbiol.">
        <title>Complete genome sequence of Corynebacterium casei LMG S-19264T (=DSM 44701T), isolated from a smear-ripened cheese.</title>
        <authorList>
            <consortium name="US DOE Joint Genome Institute (JGI-PGF)"/>
            <person name="Walter F."/>
            <person name="Albersmeier A."/>
            <person name="Kalinowski J."/>
            <person name="Ruckert C."/>
        </authorList>
    </citation>
    <scope>NUCLEOTIDE SEQUENCE</scope>
    <source>
        <strain evidence="1">CGMCC 1.15447</strain>
    </source>
</reference>
<keyword evidence="2" id="KW-1185">Reference proteome</keyword>
<evidence type="ECO:0000313" key="1">
    <source>
        <dbReference type="EMBL" id="GGA70162.1"/>
    </source>
</evidence>
<organism evidence="1 2">
    <name type="scientific">Edaphobacter acidisoli</name>
    <dbReference type="NCBI Taxonomy" id="2040573"/>
    <lineage>
        <taxon>Bacteria</taxon>
        <taxon>Pseudomonadati</taxon>
        <taxon>Acidobacteriota</taxon>
        <taxon>Terriglobia</taxon>
        <taxon>Terriglobales</taxon>
        <taxon>Acidobacteriaceae</taxon>
        <taxon>Edaphobacter</taxon>
    </lineage>
</organism>
<name>A0A916W666_9BACT</name>
<accession>A0A916W666</accession>
<proteinExistence type="predicted"/>
<evidence type="ECO:0000313" key="2">
    <source>
        <dbReference type="Proteomes" id="UP000648801"/>
    </source>
</evidence>
<sequence length="77" mass="8874">MNPEPAGKLLLAQSGCNAQQPQNARILWREVQNFESFSKLRGGMRPKLGEQKRRSWFIYPVAVHRENNDCTNNSFIV</sequence>